<dbReference type="Pfam" id="PF13561">
    <property type="entry name" value="adh_short_C2"/>
    <property type="match status" value="1"/>
</dbReference>
<dbReference type="SUPFAM" id="SSF51735">
    <property type="entry name" value="NAD(P)-binding Rossmann-fold domains"/>
    <property type="match status" value="1"/>
</dbReference>
<evidence type="ECO:0000313" key="6">
    <source>
        <dbReference type="Proteomes" id="UP001168575"/>
    </source>
</evidence>
<dbReference type="NCBIfam" id="NF009466">
    <property type="entry name" value="PRK12826.1-2"/>
    <property type="match status" value="1"/>
</dbReference>
<gene>
    <name evidence="5" type="primary">fabG</name>
    <name evidence="5" type="ORF">Q3982_06980</name>
</gene>
<dbReference type="InterPro" id="IPR050259">
    <property type="entry name" value="SDR"/>
</dbReference>
<dbReference type="PROSITE" id="PS00061">
    <property type="entry name" value="ADH_SHORT"/>
    <property type="match status" value="1"/>
</dbReference>
<evidence type="ECO:0000256" key="1">
    <source>
        <dbReference type="ARBA" id="ARBA00006484"/>
    </source>
</evidence>
<sequence length="248" mass="26543">MSERLNGKVAIVTGSGRGIGFGIAKKLAEEGATVMISDVNEETAKAAVQSLKEMGATTDYILCNVADWDQTQKLIAGTIERFGKLDILVNNAGINKDRTLKKMTKEEWDAVVAVNLTGMFYTMSPAIQHMISREYGRIINISSASYLNGNIGQANYAAAKAGVIALTRTAGKELGRYHITCNAIVPGFIKTEMTANVPDKVKEIMIGKLSLGEMGTPEDVGNMVAFLASDDAAHMTQGIYNVDGGMVL</sequence>
<dbReference type="InterPro" id="IPR020904">
    <property type="entry name" value="Sc_DH/Rdtase_CS"/>
</dbReference>
<feature type="domain" description="Ketoreductase" evidence="4">
    <location>
        <begin position="8"/>
        <end position="192"/>
    </location>
</feature>
<organism evidence="5 6">
    <name type="scientific">Phoenicibacter congonensis</name>
    <dbReference type="NCBI Taxonomy" id="1944646"/>
    <lineage>
        <taxon>Bacteria</taxon>
        <taxon>Bacillati</taxon>
        <taxon>Actinomycetota</taxon>
        <taxon>Coriobacteriia</taxon>
        <taxon>Eggerthellales</taxon>
        <taxon>Eggerthellaceae</taxon>
        <taxon>Phoenicibacter</taxon>
    </lineage>
</organism>
<comment type="caution">
    <text evidence="5">The sequence shown here is derived from an EMBL/GenBank/DDBJ whole genome shotgun (WGS) entry which is preliminary data.</text>
</comment>
<dbReference type="PANTHER" id="PTHR42879">
    <property type="entry name" value="3-OXOACYL-(ACYL-CARRIER-PROTEIN) REDUCTASE"/>
    <property type="match status" value="1"/>
</dbReference>
<proteinExistence type="inferred from homology"/>
<dbReference type="Proteomes" id="UP001168575">
    <property type="component" value="Unassembled WGS sequence"/>
</dbReference>
<dbReference type="EMBL" id="JAUMVS010000158">
    <property type="protein sequence ID" value="MDO4842400.1"/>
    <property type="molecule type" value="Genomic_DNA"/>
</dbReference>
<dbReference type="GO" id="GO:0032787">
    <property type="term" value="P:monocarboxylic acid metabolic process"/>
    <property type="evidence" value="ECO:0007669"/>
    <property type="project" value="UniProtKB-ARBA"/>
</dbReference>
<dbReference type="InterPro" id="IPR036291">
    <property type="entry name" value="NAD(P)-bd_dom_sf"/>
</dbReference>
<reference evidence="5" key="1">
    <citation type="submission" date="2023-07" db="EMBL/GenBank/DDBJ databases">
        <title>Between Cages and Wild: Unraveling the Impact of Captivity on Animal Microbiomes and Antimicrobial Resistance.</title>
        <authorList>
            <person name="Schmartz G.P."/>
            <person name="Rehner J."/>
            <person name="Schuff M.J."/>
            <person name="Becker S.L."/>
            <person name="Kravczyk M."/>
            <person name="Gurevich A."/>
            <person name="Francke R."/>
            <person name="Mueller R."/>
            <person name="Keller V."/>
            <person name="Keller A."/>
        </authorList>
    </citation>
    <scope>NUCLEOTIDE SEQUENCE</scope>
    <source>
        <strain evidence="5">S12M_St_49</strain>
    </source>
</reference>
<dbReference type="FunFam" id="3.40.50.720:FF:000115">
    <property type="entry name" value="3-oxoacyl-[acyl-carrier-protein] reductase FabG"/>
    <property type="match status" value="1"/>
</dbReference>
<dbReference type="Gene3D" id="3.40.50.720">
    <property type="entry name" value="NAD(P)-binding Rossmann-like Domain"/>
    <property type="match status" value="1"/>
</dbReference>
<dbReference type="SMART" id="SM00822">
    <property type="entry name" value="PKS_KR"/>
    <property type="match status" value="1"/>
</dbReference>
<dbReference type="EC" id="1.1.1.100" evidence="5"/>
<dbReference type="PRINTS" id="PR00080">
    <property type="entry name" value="SDRFAMILY"/>
</dbReference>
<dbReference type="PANTHER" id="PTHR42879:SF2">
    <property type="entry name" value="3-OXOACYL-[ACYL-CARRIER-PROTEIN] REDUCTASE FABG"/>
    <property type="match status" value="1"/>
</dbReference>
<keyword evidence="2" id="KW-0521">NADP</keyword>
<evidence type="ECO:0000313" key="5">
    <source>
        <dbReference type="EMBL" id="MDO4842400.1"/>
    </source>
</evidence>
<keyword evidence="3 5" id="KW-0560">Oxidoreductase</keyword>
<dbReference type="NCBIfam" id="NF005559">
    <property type="entry name" value="PRK07231.1"/>
    <property type="match status" value="1"/>
</dbReference>
<name>A0AA43U9I7_9ACTN</name>
<dbReference type="GO" id="GO:0004316">
    <property type="term" value="F:3-oxoacyl-[acyl-carrier-protein] reductase (NADPH) activity"/>
    <property type="evidence" value="ECO:0007669"/>
    <property type="project" value="UniProtKB-EC"/>
</dbReference>
<keyword evidence="6" id="KW-1185">Reference proteome</keyword>
<dbReference type="NCBIfam" id="NF004198">
    <property type="entry name" value="PRK05653.1-3"/>
    <property type="match status" value="1"/>
</dbReference>
<comment type="similarity">
    <text evidence="1">Belongs to the short-chain dehydrogenases/reductases (SDR) family.</text>
</comment>
<protein>
    <submittedName>
        <fullName evidence="5">3-oxoacyl-ACP reductase FabG</fullName>
        <ecNumber evidence="5">1.1.1.100</ecNumber>
    </submittedName>
</protein>
<evidence type="ECO:0000259" key="4">
    <source>
        <dbReference type="SMART" id="SM00822"/>
    </source>
</evidence>
<dbReference type="InterPro" id="IPR057326">
    <property type="entry name" value="KR_dom"/>
</dbReference>
<evidence type="ECO:0000256" key="2">
    <source>
        <dbReference type="ARBA" id="ARBA00022857"/>
    </source>
</evidence>
<dbReference type="InterPro" id="IPR002347">
    <property type="entry name" value="SDR_fam"/>
</dbReference>
<dbReference type="PRINTS" id="PR00081">
    <property type="entry name" value="GDHRDH"/>
</dbReference>
<dbReference type="AlphaFoldDB" id="A0AA43U9I7"/>
<accession>A0AA43U9I7</accession>
<evidence type="ECO:0000256" key="3">
    <source>
        <dbReference type="ARBA" id="ARBA00023002"/>
    </source>
</evidence>